<dbReference type="EMBL" id="JANCYW010000005">
    <property type="protein sequence ID" value="KAK4535604.1"/>
    <property type="molecule type" value="Genomic_DNA"/>
</dbReference>
<name>A0AAV9ITI8_CYACA</name>
<feature type="transmembrane region" description="Helical" evidence="10">
    <location>
        <begin position="423"/>
        <end position="446"/>
    </location>
</feature>
<evidence type="ECO:0000256" key="9">
    <source>
        <dbReference type="SAM" id="MobiDB-lite"/>
    </source>
</evidence>
<feature type="region of interest" description="Disordered" evidence="9">
    <location>
        <begin position="34"/>
        <end position="89"/>
    </location>
</feature>
<dbReference type="PANTHER" id="PTHR41394">
    <property type="entry name" value="MAGNESIUM TRANSPORTER MGTE"/>
    <property type="match status" value="1"/>
</dbReference>
<evidence type="ECO:0000256" key="1">
    <source>
        <dbReference type="ARBA" id="ARBA00004141"/>
    </source>
</evidence>
<feature type="transmembrane region" description="Helical" evidence="10">
    <location>
        <begin position="314"/>
        <end position="335"/>
    </location>
</feature>
<comment type="subcellular location">
    <subcellularLocation>
        <location evidence="1">Membrane</location>
        <topology evidence="1">Multi-pass membrane protein</topology>
    </subcellularLocation>
</comment>
<dbReference type="SUPFAM" id="SSF161093">
    <property type="entry name" value="MgtE membrane domain-like"/>
    <property type="match status" value="1"/>
</dbReference>
<accession>A0AAV9ITI8</accession>
<feature type="transmembrane region" description="Helical" evidence="10">
    <location>
        <begin position="392"/>
        <end position="411"/>
    </location>
</feature>
<evidence type="ECO:0000256" key="10">
    <source>
        <dbReference type="SAM" id="Phobius"/>
    </source>
</evidence>
<dbReference type="Gene3D" id="1.10.357.20">
    <property type="entry name" value="SLC41 divalent cation transporters, integral membrane domain"/>
    <property type="match status" value="1"/>
</dbReference>
<dbReference type="Proteomes" id="UP001301350">
    <property type="component" value="Unassembled WGS sequence"/>
</dbReference>
<evidence type="ECO:0000256" key="5">
    <source>
        <dbReference type="ARBA" id="ARBA00022842"/>
    </source>
</evidence>
<evidence type="ECO:0000256" key="4">
    <source>
        <dbReference type="ARBA" id="ARBA00022692"/>
    </source>
</evidence>
<dbReference type="PROSITE" id="PS51371">
    <property type="entry name" value="CBS"/>
    <property type="match status" value="1"/>
</dbReference>
<dbReference type="InterPro" id="IPR006667">
    <property type="entry name" value="SLC41_membr_dom"/>
</dbReference>
<proteinExistence type="inferred from homology"/>
<evidence type="ECO:0000256" key="8">
    <source>
        <dbReference type="PROSITE-ProRule" id="PRU00703"/>
    </source>
</evidence>
<keyword evidence="5" id="KW-0460">Magnesium</keyword>
<dbReference type="InterPro" id="IPR046342">
    <property type="entry name" value="CBS_dom_sf"/>
</dbReference>
<keyword evidence="6 10" id="KW-1133">Transmembrane helix</keyword>
<comment type="similarity">
    <text evidence="2">Belongs to the SLC41A transporter family.</text>
</comment>
<feature type="transmembrane region" description="Helical" evidence="10">
    <location>
        <begin position="458"/>
        <end position="480"/>
    </location>
</feature>
<keyword evidence="4 10" id="KW-0812">Transmembrane</keyword>
<dbReference type="Pfam" id="PF01769">
    <property type="entry name" value="MgtE"/>
    <property type="match status" value="1"/>
</dbReference>
<protein>
    <recommendedName>
        <fullName evidence="11">CBS domain-containing protein</fullName>
    </recommendedName>
</protein>
<reference evidence="12 13" key="1">
    <citation type="submission" date="2022-07" db="EMBL/GenBank/DDBJ databases">
        <title>Genome-wide signatures of adaptation to extreme environments.</title>
        <authorList>
            <person name="Cho C.H."/>
            <person name="Yoon H.S."/>
        </authorList>
    </citation>
    <scope>NUCLEOTIDE SEQUENCE [LARGE SCALE GENOMIC DNA]</scope>
    <source>
        <strain evidence="12 13">DBV 063 E5</strain>
    </source>
</reference>
<evidence type="ECO:0000313" key="12">
    <source>
        <dbReference type="EMBL" id="KAK4535604.1"/>
    </source>
</evidence>
<evidence type="ECO:0000313" key="13">
    <source>
        <dbReference type="Proteomes" id="UP001301350"/>
    </source>
</evidence>
<evidence type="ECO:0000256" key="7">
    <source>
        <dbReference type="ARBA" id="ARBA00023136"/>
    </source>
</evidence>
<dbReference type="InterPro" id="IPR036739">
    <property type="entry name" value="SLC41_membr_dom_sf"/>
</dbReference>
<feature type="compositionally biased region" description="Polar residues" evidence="9">
    <location>
        <begin position="61"/>
        <end position="89"/>
    </location>
</feature>
<dbReference type="SUPFAM" id="SSF54631">
    <property type="entry name" value="CBS-domain pair"/>
    <property type="match status" value="1"/>
</dbReference>
<organism evidence="12 13">
    <name type="scientific">Cyanidium caldarium</name>
    <name type="common">Red alga</name>
    <dbReference type="NCBI Taxonomy" id="2771"/>
    <lineage>
        <taxon>Eukaryota</taxon>
        <taxon>Rhodophyta</taxon>
        <taxon>Bangiophyceae</taxon>
        <taxon>Cyanidiales</taxon>
        <taxon>Cyanidiaceae</taxon>
        <taxon>Cyanidium</taxon>
    </lineage>
</organism>
<dbReference type="InterPro" id="IPR000644">
    <property type="entry name" value="CBS_dom"/>
</dbReference>
<dbReference type="Pfam" id="PF00571">
    <property type="entry name" value="CBS"/>
    <property type="match status" value="1"/>
</dbReference>
<keyword evidence="8" id="KW-0129">CBS domain</keyword>
<dbReference type="GO" id="GO:0008324">
    <property type="term" value="F:monoatomic cation transmembrane transporter activity"/>
    <property type="evidence" value="ECO:0007669"/>
    <property type="project" value="InterPro"/>
</dbReference>
<keyword evidence="7 10" id="KW-0472">Membrane</keyword>
<gene>
    <name evidence="12" type="ORF">CDCA_CDCA05G1629</name>
</gene>
<evidence type="ECO:0000256" key="2">
    <source>
        <dbReference type="ARBA" id="ARBA00009749"/>
    </source>
</evidence>
<evidence type="ECO:0000256" key="3">
    <source>
        <dbReference type="ARBA" id="ARBA00022448"/>
    </source>
</evidence>
<dbReference type="AlphaFoldDB" id="A0AAV9ITI8"/>
<keyword evidence="13" id="KW-1185">Reference proteome</keyword>
<comment type="caution">
    <text evidence="12">The sequence shown here is derived from an EMBL/GenBank/DDBJ whole genome shotgun (WGS) entry which is preliminary data.</text>
</comment>
<dbReference type="Gene3D" id="3.10.580.10">
    <property type="entry name" value="CBS-domain"/>
    <property type="match status" value="1"/>
</dbReference>
<keyword evidence="3" id="KW-0813">Transport</keyword>
<dbReference type="GO" id="GO:0016020">
    <property type="term" value="C:membrane"/>
    <property type="evidence" value="ECO:0007669"/>
    <property type="project" value="UniProtKB-SubCell"/>
</dbReference>
<dbReference type="PANTHER" id="PTHR41394:SF5">
    <property type="entry name" value="SLC41A_MGTE INTEGRAL MEMBRANE DOMAIN-CONTAINING PROTEIN"/>
    <property type="match status" value="1"/>
</dbReference>
<sequence>MAFVPAVVVVARTARRNAVVARVGRQRTWVCSVGGGPGAAPGDHGQPGSRPGSRTPDRKTTPTSQAGVNASPLQIVASGTPTTARNNGPMNGVVPAAAPASASAGANGSADALLKVRVSDKQACVASMIGPGSVPAGGVWSDTTSRREAVTVPLGMTVAECKQMMWRTRQATRDAAGAGGCATDAAASLPTLDCLYVLDACSSALVGYIAVEDLLFVADDDSRRIDELVRACSLVLSVHEGLELAVRRLRAAGALTAPVVDDEQRLVGLITAADIIREMELEATDDILRFGGVESPLQGEDIETYFQTRLQSFIVGRATWLVLLLLLQSLSSMILGRYSSLIERHVVLALFLTMTVGAGGNAGNQSSALVIRGLATGEIHRGNAWRVLAREVLVGAALATILAVVGFARVISSGGGVLACVSVSLSLWITVFLAVILGTAAPLILYRLGLDPCNCASPALSTLTDIGGVLILCAVASVILGL</sequence>
<feature type="domain" description="CBS" evidence="11">
    <location>
        <begin position="228"/>
        <end position="287"/>
    </location>
</feature>
<evidence type="ECO:0000256" key="6">
    <source>
        <dbReference type="ARBA" id="ARBA00022989"/>
    </source>
</evidence>
<evidence type="ECO:0000259" key="11">
    <source>
        <dbReference type="PROSITE" id="PS51371"/>
    </source>
</evidence>